<evidence type="ECO:0000256" key="3">
    <source>
        <dbReference type="PROSITE-ProRule" id="PRU00221"/>
    </source>
</evidence>
<dbReference type="SMART" id="SM00320">
    <property type="entry name" value="WD40"/>
    <property type="match status" value="5"/>
</dbReference>
<sequence length="303" mass="32966">MGSESNTPANTEPTLAESETSTTAFSVEQPKRKGPNYREIYKLTGHEGGISSVRFSPDGSQIASVSCDKTICVWNTDDGSLVRTLTGHECGINDCAWNSSRSNILATCSDDKTVKLWDVSTGLCIKTLKGHANFIFAVAFNPEGTLIASGGYDETVRFWDVGSMTCLATLPAHDDPITSVSFSRDGSRMCTSSLSGQIRIWEPAFRTLMSSLEDDEGLLYGNAKFSPNGKYILVSTLSGQVKLLDPVNQTRVKLYEGHVNENNFISANFSTCGNWIISGKTTKSTFGMHRRSKLSKLSPVTKI</sequence>
<feature type="repeat" description="WD" evidence="3">
    <location>
        <begin position="128"/>
        <end position="169"/>
    </location>
</feature>
<reference evidence="6 7" key="1">
    <citation type="journal article" date="2015" name="Genome Biol.">
        <title>Comparative genomics of Steinernema reveals deeply conserved gene regulatory networks.</title>
        <authorList>
            <person name="Dillman A.R."/>
            <person name="Macchietto M."/>
            <person name="Porter C.F."/>
            <person name="Rogers A."/>
            <person name="Williams B."/>
            <person name="Antoshechkin I."/>
            <person name="Lee M.M."/>
            <person name="Goodwin Z."/>
            <person name="Lu X."/>
            <person name="Lewis E.E."/>
            <person name="Goodrich-Blair H."/>
            <person name="Stock S.P."/>
            <person name="Adams B.J."/>
            <person name="Sternberg P.W."/>
            <person name="Mortazavi A."/>
        </authorList>
    </citation>
    <scope>NUCLEOTIDE SEQUENCE [LARGE SCALE GENOMIC DNA]</scope>
    <source>
        <strain evidence="6 7">ALL</strain>
    </source>
</reference>
<evidence type="ECO:0000256" key="1">
    <source>
        <dbReference type="ARBA" id="ARBA00022574"/>
    </source>
</evidence>
<proteinExistence type="predicted"/>
<evidence type="ECO:0000259" key="5">
    <source>
        <dbReference type="Pfam" id="PF25175"/>
    </source>
</evidence>
<comment type="caution">
    <text evidence="6">The sequence shown here is derived from an EMBL/GenBank/DDBJ whole genome shotgun (WGS) entry which is preliminary data.</text>
</comment>
<dbReference type="PANTHER" id="PTHR22847:SF637">
    <property type="entry name" value="WD REPEAT DOMAIN 5B"/>
    <property type="match status" value="1"/>
</dbReference>
<evidence type="ECO:0000256" key="4">
    <source>
        <dbReference type="SAM" id="MobiDB-lite"/>
    </source>
</evidence>
<dbReference type="CDD" id="cd00200">
    <property type="entry name" value="WD40"/>
    <property type="match status" value="1"/>
</dbReference>
<dbReference type="InterPro" id="IPR036322">
    <property type="entry name" value="WD40_repeat_dom_sf"/>
</dbReference>
<dbReference type="Proteomes" id="UP000298663">
    <property type="component" value="Unassembled WGS sequence"/>
</dbReference>
<dbReference type="PRINTS" id="PR00320">
    <property type="entry name" value="GPROTEINBRPT"/>
</dbReference>
<dbReference type="OrthoDB" id="17410at2759"/>
<dbReference type="AlphaFoldDB" id="A0A4U8UXL0"/>
<dbReference type="InterPro" id="IPR020472">
    <property type="entry name" value="WD40_PAC1"/>
</dbReference>
<dbReference type="GO" id="GO:0048188">
    <property type="term" value="C:Set1C/COMPASS complex"/>
    <property type="evidence" value="ECO:0007669"/>
    <property type="project" value="TreeGrafter"/>
</dbReference>
<feature type="repeat" description="WD" evidence="3">
    <location>
        <begin position="85"/>
        <end position="127"/>
    </location>
</feature>
<organism evidence="6 7">
    <name type="scientific">Steinernema carpocapsae</name>
    <name type="common">Entomopathogenic nematode</name>
    <dbReference type="NCBI Taxonomy" id="34508"/>
    <lineage>
        <taxon>Eukaryota</taxon>
        <taxon>Metazoa</taxon>
        <taxon>Ecdysozoa</taxon>
        <taxon>Nematoda</taxon>
        <taxon>Chromadorea</taxon>
        <taxon>Rhabditida</taxon>
        <taxon>Tylenchina</taxon>
        <taxon>Panagrolaimomorpha</taxon>
        <taxon>Strongyloidoidea</taxon>
        <taxon>Steinernematidae</taxon>
        <taxon>Steinernema</taxon>
    </lineage>
</organism>
<dbReference type="SUPFAM" id="SSF50978">
    <property type="entry name" value="WD40 repeat-like"/>
    <property type="match status" value="1"/>
</dbReference>
<dbReference type="Pfam" id="PF25175">
    <property type="entry name" value="Beta-prop_WDR5"/>
    <property type="match status" value="1"/>
</dbReference>
<keyword evidence="2" id="KW-0677">Repeat</keyword>
<dbReference type="PROSITE" id="PS00678">
    <property type="entry name" value="WD_REPEATS_1"/>
    <property type="match status" value="3"/>
</dbReference>
<feature type="compositionally biased region" description="Polar residues" evidence="4">
    <location>
        <begin position="1"/>
        <end position="26"/>
    </location>
</feature>
<keyword evidence="1 3" id="KW-0853">WD repeat</keyword>
<accession>A0A4U8UXL0</accession>
<evidence type="ECO:0000313" key="7">
    <source>
        <dbReference type="Proteomes" id="UP000298663"/>
    </source>
</evidence>
<keyword evidence="7" id="KW-1185">Reference proteome</keyword>
<dbReference type="PANTHER" id="PTHR22847">
    <property type="entry name" value="WD40 REPEAT PROTEIN"/>
    <property type="match status" value="1"/>
</dbReference>
<dbReference type="Gene3D" id="2.130.10.10">
    <property type="entry name" value="YVTN repeat-like/Quinoprotein amine dehydrogenase"/>
    <property type="match status" value="1"/>
</dbReference>
<evidence type="ECO:0000313" key="6">
    <source>
        <dbReference type="EMBL" id="TMS38226.1"/>
    </source>
</evidence>
<dbReference type="GO" id="GO:0042393">
    <property type="term" value="F:histone binding"/>
    <property type="evidence" value="ECO:0007669"/>
    <property type="project" value="TreeGrafter"/>
</dbReference>
<dbReference type="EMBL" id="AZBU02000001">
    <property type="protein sequence ID" value="TMS38226.1"/>
    <property type="molecule type" value="Genomic_DNA"/>
</dbReference>
<dbReference type="PROSITE" id="PS50294">
    <property type="entry name" value="WD_REPEATS_REGION"/>
    <property type="match status" value="4"/>
</dbReference>
<dbReference type="InterPro" id="IPR059122">
    <property type="entry name" value="Beta-prop_WDR5-like"/>
</dbReference>
<evidence type="ECO:0000256" key="2">
    <source>
        <dbReference type="ARBA" id="ARBA00022737"/>
    </source>
</evidence>
<gene>
    <name evidence="6" type="ORF">L596_004995</name>
</gene>
<dbReference type="InterPro" id="IPR015943">
    <property type="entry name" value="WD40/YVTN_repeat-like_dom_sf"/>
</dbReference>
<protein>
    <recommendedName>
        <fullName evidence="5">WDR5-like beta-propeller domain-containing protein</fullName>
    </recommendedName>
</protein>
<feature type="domain" description="WDR5-like beta-propeller" evidence="5">
    <location>
        <begin position="43"/>
        <end position="284"/>
    </location>
</feature>
<feature type="region of interest" description="Disordered" evidence="4">
    <location>
        <begin position="1"/>
        <end position="32"/>
    </location>
</feature>
<reference evidence="6 7" key="2">
    <citation type="journal article" date="2019" name="G3 (Bethesda)">
        <title>Hybrid Assembly of the Genome of the Entomopathogenic Nematode Steinernema carpocapsae Identifies the X-Chromosome.</title>
        <authorList>
            <person name="Serra L."/>
            <person name="Macchietto M."/>
            <person name="Macias-Munoz A."/>
            <person name="McGill C.J."/>
            <person name="Rodriguez I.M."/>
            <person name="Rodriguez B."/>
            <person name="Murad R."/>
            <person name="Mortazavi A."/>
        </authorList>
    </citation>
    <scope>NUCLEOTIDE SEQUENCE [LARGE SCALE GENOMIC DNA]</scope>
    <source>
        <strain evidence="6 7">ALL</strain>
    </source>
</reference>
<dbReference type="PROSITE" id="PS50082">
    <property type="entry name" value="WD_REPEATS_2"/>
    <property type="match status" value="4"/>
</dbReference>
<dbReference type="InterPro" id="IPR019775">
    <property type="entry name" value="WD40_repeat_CS"/>
</dbReference>
<name>A0A4U8UXL0_STECR</name>
<feature type="repeat" description="WD" evidence="3">
    <location>
        <begin position="43"/>
        <end position="84"/>
    </location>
</feature>
<dbReference type="InterPro" id="IPR001680">
    <property type="entry name" value="WD40_rpt"/>
</dbReference>
<feature type="repeat" description="WD" evidence="3">
    <location>
        <begin position="170"/>
        <end position="202"/>
    </location>
</feature>